<organism evidence="1 2">
    <name type="scientific">Caenorhabditis auriculariae</name>
    <dbReference type="NCBI Taxonomy" id="2777116"/>
    <lineage>
        <taxon>Eukaryota</taxon>
        <taxon>Metazoa</taxon>
        <taxon>Ecdysozoa</taxon>
        <taxon>Nematoda</taxon>
        <taxon>Chromadorea</taxon>
        <taxon>Rhabditida</taxon>
        <taxon>Rhabditina</taxon>
        <taxon>Rhabditomorpha</taxon>
        <taxon>Rhabditoidea</taxon>
        <taxon>Rhabditidae</taxon>
        <taxon>Peloderinae</taxon>
        <taxon>Caenorhabditis</taxon>
    </lineage>
</organism>
<dbReference type="Proteomes" id="UP000835052">
    <property type="component" value="Unassembled WGS sequence"/>
</dbReference>
<evidence type="ECO:0000313" key="1">
    <source>
        <dbReference type="EMBL" id="CAD6195127.1"/>
    </source>
</evidence>
<evidence type="ECO:0000313" key="2">
    <source>
        <dbReference type="Proteomes" id="UP000835052"/>
    </source>
</evidence>
<comment type="caution">
    <text evidence="1">The sequence shown here is derived from an EMBL/GenBank/DDBJ whole genome shotgun (WGS) entry which is preliminary data.</text>
</comment>
<name>A0A8S1HJ51_9PELO</name>
<keyword evidence="2" id="KW-1185">Reference proteome</keyword>
<dbReference type="AlphaFoldDB" id="A0A8S1HJ51"/>
<protein>
    <submittedName>
        <fullName evidence="1">Uncharacterized protein</fullName>
    </submittedName>
</protein>
<accession>A0A8S1HJ51</accession>
<dbReference type="EMBL" id="CAJGYM010000051">
    <property type="protein sequence ID" value="CAD6195127.1"/>
    <property type="molecule type" value="Genomic_DNA"/>
</dbReference>
<sequence>MHEKAPTRGERRQDTPLYRSKLAVNHIDESQKHHNDALRITAELLEKVTIDTDKQFLRKLQTVLIKNARQGNFLTRPFFTEIVDDRFSQSIHAYNNSFAWGNFEEAFYHVEEMEELFCDGYGSIITAKNTVREILDRRKKLIDLTT</sequence>
<gene>
    <name evidence="1" type="ORF">CAUJ_LOCUS11046</name>
</gene>
<proteinExistence type="predicted"/>
<reference evidence="1" key="1">
    <citation type="submission" date="2020-10" db="EMBL/GenBank/DDBJ databases">
        <authorList>
            <person name="Kikuchi T."/>
        </authorList>
    </citation>
    <scope>NUCLEOTIDE SEQUENCE</scope>
    <source>
        <strain evidence="1">NKZ352</strain>
    </source>
</reference>